<keyword evidence="2" id="KW-1185">Reference proteome</keyword>
<dbReference type="AlphaFoldDB" id="A0AAP3XPY3"/>
<dbReference type="Proteomes" id="UP001301140">
    <property type="component" value="Unassembled WGS sequence"/>
</dbReference>
<dbReference type="RefSeq" id="WP_327788511.1">
    <property type="nucleotide sequence ID" value="NZ_JARGEQ010000072.1"/>
</dbReference>
<reference evidence="1 2" key="1">
    <citation type="submission" date="2023-03" db="EMBL/GenBank/DDBJ databases">
        <title>YIM 152171 draft genome.</title>
        <authorList>
            <person name="Yang Z."/>
        </authorList>
    </citation>
    <scope>NUCLEOTIDE SEQUENCE [LARGE SCALE GENOMIC DNA]</scope>
    <source>
        <strain evidence="1 2">YIM 152171</strain>
    </source>
</reference>
<sequence>MRGAARADVARSLPDARLVAEEEVAAPHGENRAFGRMAVFEAAGAGQRPALRSTLRLYCPWAVKYRVTGPDAALAAAPEAFMTELPWPKASPAL</sequence>
<name>A0AAP3XPY3_9PROT</name>
<dbReference type="EMBL" id="JARGEQ010000072">
    <property type="protein sequence ID" value="MDF1586094.1"/>
    <property type="molecule type" value="Genomic_DNA"/>
</dbReference>
<gene>
    <name evidence="1" type="ORF">PZ740_06830</name>
</gene>
<comment type="caution">
    <text evidence="1">The sequence shown here is derived from an EMBL/GenBank/DDBJ whole genome shotgun (WGS) entry which is preliminary data.</text>
</comment>
<protein>
    <submittedName>
        <fullName evidence="1">Uncharacterized protein</fullName>
    </submittedName>
</protein>
<accession>A0AAP3XPY3</accession>
<evidence type="ECO:0000313" key="1">
    <source>
        <dbReference type="EMBL" id="MDF1586094.1"/>
    </source>
</evidence>
<proteinExistence type="predicted"/>
<evidence type="ECO:0000313" key="2">
    <source>
        <dbReference type="Proteomes" id="UP001301140"/>
    </source>
</evidence>
<organism evidence="1 2">
    <name type="scientific">Marinimicrococcus flavescens</name>
    <dbReference type="NCBI Taxonomy" id="3031815"/>
    <lineage>
        <taxon>Bacteria</taxon>
        <taxon>Pseudomonadati</taxon>
        <taxon>Pseudomonadota</taxon>
        <taxon>Alphaproteobacteria</taxon>
        <taxon>Geminicoccales</taxon>
        <taxon>Geminicoccaceae</taxon>
        <taxon>Marinimicrococcus</taxon>
    </lineage>
</organism>